<dbReference type="Gene3D" id="1.10.10.10">
    <property type="entry name" value="Winged helix-like DNA-binding domain superfamily/Winged helix DNA-binding domain"/>
    <property type="match status" value="1"/>
</dbReference>
<dbReference type="OrthoDB" id="1683430at2"/>
<accession>A0A516SJZ8</accession>
<evidence type="ECO:0000313" key="4">
    <source>
        <dbReference type="Proteomes" id="UP000317550"/>
    </source>
</evidence>
<dbReference type="SUPFAM" id="SSF46785">
    <property type="entry name" value="Winged helix' DNA-binding domain"/>
    <property type="match status" value="1"/>
</dbReference>
<dbReference type="KEGG" id="cari:FNU76_20105"/>
<reference evidence="4" key="1">
    <citation type="submission" date="2019-07" db="EMBL/GenBank/DDBJ databases">
        <title>Chitinimonas sp. nov., isolated from Ny-Alesund, arctica soil.</title>
        <authorList>
            <person name="Xu Q."/>
            <person name="Peng F."/>
        </authorList>
    </citation>
    <scope>NUCLEOTIDE SEQUENCE [LARGE SCALE GENOMIC DNA]</scope>
    <source>
        <strain evidence="4">R3-44</strain>
    </source>
</reference>
<feature type="region of interest" description="Disordered" evidence="1">
    <location>
        <begin position="213"/>
        <end position="233"/>
    </location>
</feature>
<organism evidence="3 4">
    <name type="scientific">Chitinimonas arctica</name>
    <dbReference type="NCBI Taxonomy" id="2594795"/>
    <lineage>
        <taxon>Bacteria</taxon>
        <taxon>Pseudomonadati</taxon>
        <taxon>Pseudomonadota</taxon>
        <taxon>Betaproteobacteria</taxon>
        <taxon>Neisseriales</taxon>
        <taxon>Chitinibacteraceae</taxon>
        <taxon>Chitinimonas</taxon>
    </lineage>
</organism>
<feature type="domain" description="Transcription regulator PadR N-terminal" evidence="2">
    <location>
        <begin position="66"/>
        <end position="135"/>
    </location>
</feature>
<evidence type="ECO:0000259" key="2">
    <source>
        <dbReference type="Pfam" id="PF03551"/>
    </source>
</evidence>
<dbReference type="InterPro" id="IPR036388">
    <property type="entry name" value="WH-like_DNA-bd_sf"/>
</dbReference>
<dbReference type="PANTHER" id="PTHR43252:SF7">
    <property type="entry name" value="TRANSCRIPTIONAL REGULATOR YQJI"/>
    <property type="match status" value="1"/>
</dbReference>
<dbReference type="InterPro" id="IPR036390">
    <property type="entry name" value="WH_DNA-bd_sf"/>
</dbReference>
<dbReference type="InterPro" id="IPR005149">
    <property type="entry name" value="Tscrpt_reg_PadR_N"/>
</dbReference>
<sequence>MRHHHTQARFGHLIARLSHLIGQRAMGRHGHSHGGASFGSGTGGFGEGDGFNRGRKFSSDDLQLLLLALLEEQASHGYELIKLLQARSNGFYSPSPGMVYPALTYLEELGYATIEAGGNKKCYHLTEAGRTYLHENRPRVDAMLAKLAHIAGKMDRIRRAFSGETDGDDEGAGQSGYRQARLALKQALSQCGHASSEEQQRIAAILARATAEILGEPASPTPHSAKKETGHHD</sequence>
<proteinExistence type="predicted"/>
<evidence type="ECO:0000313" key="3">
    <source>
        <dbReference type="EMBL" id="QDQ28474.1"/>
    </source>
</evidence>
<name>A0A516SJZ8_9NEIS</name>
<dbReference type="AlphaFoldDB" id="A0A516SJZ8"/>
<dbReference type="Proteomes" id="UP000317550">
    <property type="component" value="Chromosome"/>
</dbReference>
<dbReference type="PANTHER" id="PTHR43252">
    <property type="entry name" value="TRANSCRIPTIONAL REGULATOR YQJI"/>
    <property type="match status" value="1"/>
</dbReference>
<protein>
    <submittedName>
        <fullName evidence="3">Helix-turn-helix transcriptional regulator</fullName>
    </submittedName>
</protein>
<dbReference type="EMBL" id="CP041730">
    <property type="protein sequence ID" value="QDQ28474.1"/>
    <property type="molecule type" value="Genomic_DNA"/>
</dbReference>
<keyword evidence="4" id="KW-1185">Reference proteome</keyword>
<dbReference type="Pfam" id="PF03551">
    <property type="entry name" value="PadR"/>
    <property type="match status" value="1"/>
</dbReference>
<dbReference type="RefSeq" id="WP_144279857.1">
    <property type="nucleotide sequence ID" value="NZ_CP041730.1"/>
</dbReference>
<gene>
    <name evidence="3" type="ORF">FNU76_20105</name>
</gene>
<evidence type="ECO:0000256" key="1">
    <source>
        <dbReference type="SAM" id="MobiDB-lite"/>
    </source>
</evidence>